<sequence length="254" mass="26954">MLKKLLAVSVLATTSGAVLAEDKVAMPFGLSFSGNAAITTDYRFRGMTQTETDPALQAGFTLAHESGVYVGLWGSSVNFGSGTPSLELDPSIGYATTLESFSSKPVLDVGVVYYNYPSASDLNWAELYGKLTFADVFTSGDSLLTNINYTNDYAAFDTSSWNFTAGYSAPIGDTGFGAVAGVGYTVVNDEKKYSFNGDDNYIDWKVGVNYGFKSIPGATAELAAVGTNIDTKGFTHAQERGVETGAVFTLTKTF</sequence>
<dbReference type="InterPro" id="IPR010239">
    <property type="entry name" value="CHP02001"/>
</dbReference>
<feature type="chain" id="PRO_5019739239" description="Porin" evidence="1">
    <location>
        <begin position="21"/>
        <end position="254"/>
    </location>
</feature>
<accession>A0A498D7H6</accession>
<feature type="signal peptide" evidence="1">
    <location>
        <begin position="1"/>
        <end position="20"/>
    </location>
</feature>
<dbReference type="NCBIfam" id="TIGR02001">
    <property type="entry name" value="gcw_chp"/>
    <property type="match status" value="1"/>
</dbReference>
<name>A0A498D7H6_9GAMM</name>
<organism evidence="2 3">
    <name type="scientific">Acinetobacter cumulans</name>
    <dbReference type="NCBI Taxonomy" id="2136182"/>
    <lineage>
        <taxon>Bacteria</taxon>
        <taxon>Pseudomonadati</taxon>
        <taxon>Pseudomonadota</taxon>
        <taxon>Gammaproteobacteria</taxon>
        <taxon>Moraxellales</taxon>
        <taxon>Moraxellaceae</taxon>
        <taxon>Acinetobacter</taxon>
    </lineage>
</organism>
<evidence type="ECO:0000256" key="1">
    <source>
        <dbReference type="SAM" id="SignalP"/>
    </source>
</evidence>
<reference evidence="2 3" key="1">
    <citation type="submission" date="2018-09" db="EMBL/GenBank/DDBJ databases">
        <title>The draft genome of Acinetobacter sp. strains.</title>
        <authorList>
            <person name="Qin J."/>
            <person name="Feng Y."/>
            <person name="Zong Z."/>
        </authorList>
    </citation>
    <scope>NUCLEOTIDE SEQUENCE [LARGE SCALE GENOMIC DNA]</scope>
    <source>
        <strain evidence="2 3">WCHAc060003</strain>
    </source>
</reference>
<evidence type="ECO:0008006" key="4">
    <source>
        <dbReference type="Google" id="ProtNLM"/>
    </source>
</evidence>
<keyword evidence="1" id="KW-0732">Signal</keyword>
<comment type="caution">
    <text evidence="2">The sequence shown here is derived from an EMBL/GenBank/DDBJ whole genome shotgun (WGS) entry which is preliminary data.</text>
</comment>
<protein>
    <recommendedName>
        <fullName evidence="4">Porin</fullName>
    </recommendedName>
</protein>
<dbReference type="Proteomes" id="UP000267166">
    <property type="component" value="Unassembled WGS sequence"/>
</dbReference>
<evidence type="ECO:0000313" key="2">
    <source>
        <dbReference type="EMBL" id="RLL38208.1"/>
    </source>
</evidence>
<dbReference type="EMBL" id="RCHD01000003">
    <property type="protein sequence ID" value="RLL38208.1"/>
    <property type="molecule type" value="Genomic_DNA"/>
</dbReference>
<evidence type="ECO:0000313" key="3">
    <source>
        <dbReference type="Proteomes" id="UP000267166"/>
    </source>
</evidence>
<dbReference type="AlphaFoldDB" id="A0A498D7H6"/>
<dbReference type="Pfam" id="PF09694">
    <property type="entry name" value="Gcw_chp"/>
    <property type="match status" value="1"/>
</dbReference>
<gene>
    <name evidence="2" type="ORF">D9K80_01885</name>
</gene>
<proteinExistence type="predicted"/>
<dbReference type="RefSeq" id="WP_121593980.1">
    <property type="nucleotide sequence ID" value="NZ_RCHD01000003.1"/>
</dbReference>